<organism evidence="1">
    <name type="scientific">Timema cristinae</name>
    <name type="common">Walking stick</name>
    <dbReference type="NCBI Taxonomy" id="61476"/>
    <lineage>
        <taxon>Eukaryota</taxon>
        <taxon>Metazoa</taxon>
        <taxon>Ecdysozoa</taxon>
        <taxon>Arthropoda</taxon>
        <taxon>Hexapoda</taxon>
        <taxon>Insecta</taxon>
        <taxon>Pterygota</taxon>
        <taxon>Neoptera</taxon>
        <taxon>Polyneoptera</taxon>
        <taxon>Phasmatodea</taxon>
        <taxon>Timematodea</taxon>
        <taxon>Timematoidea</taxon>
        <taxon>Timematidae</taxon>
        <taxon>Timema</taxon>
    </lineage>
</organism>
<dbReference type="EMBL" id="OC318106">
    <property type="protein sequence ID" value="CAD7400571.1"/>
    <property type="molecule type" value="Genomic_DNA"/>
</dbReference>
<accession>A0A7R9CRG5</accession>
<name>A0A7R9CRG5_TIMCR</name>
<sequence>MKKSCQKLKQKKTKKHCFRYDRNMIQKFRSQGQGLGTGLSQRMQQAAGQAAAHAAINELKDSFRMSNRH</sequence>
<gene>
    <name evidence="1" type="ORF">TCEB3V08_LOCUS5586</name>
</gene>
<proteinExistence type="predicted"/>
<reference evidence="1" key="1">
    <citation type="submission" date="2020-11" db="EMBL/GenBank/DDBJ databases">
        <authorList>
            <person name="Tran Van P."/>
        </authorList>
    </citation>
    <scope>NUCLEOTIDE SEQUENCE</scope>
</reference>
<protein>
    <submittedName>
        <fullName evidence="1">Uncharacterized protein</fullName>
    </submittedName>
</protein>
<dbReference type="AlphaFoldDB" id="A0A7R9CRG5"/>
<evidence type="ECO:0000313" key="1">
    <source>
        <dbReference type="EMBL" id="CAD7400571.1"/>
    </source>
</evidence>